<organism evidence="1 2">
    <name type="scientific">Lysinibacter cavernae</name>
    <dbReference type="NCBI Taxonomy" id="1640652"/>
    <lineage>
        <taxon>Bacteria</taxon>
        <taxon>Bacillati</taxon>
        <taxon>Actinomycetota</taxon>
        <taxon>Actinomycetes</taxon>
        <taxon>Micrococcales</taxon>
        <taxon>Microbacteriaceae</taxon>
        <taxon>Lysinibacter</taxon>
    </lineage>
</organism>
<name>A0A7X5R043_9MICO</name>
<comment type="caution">
    <text evidence="1">The sequence shown here is derived from an EMBL/GenBank/DDBJ whole genome shotgun (WGS) entry which is preliminary data.</text>
</comment>
<keyword evidence="2" id="KW-1185">Reference proteome</keyword>
<dbReference type="EMBL" id="JAAMOX010000001">
    <property type="protein sequence ID" value="NIH52982.1"/>
    <property type="molecule type" value="Genomic_DNA"/>
</dbReference>
<proteinExistence type="predicted"/>
<dbReference type="AlphaFoldDB" id="A0A7X5R043"/>
<evidence type="ECO:0000313" key="1">
    <source>
        <dbReference type="EMBL" id="NIH52982.1"/>
    </source>
</evidence>
<reference evidence="1 2" key="1">
    <citation type="submission" date="2020-02" db="EMBL/GenBank/DDBJ databases">
        <title>Sequencing the genomes of 1000 actinobacteria strains.</title>
        <authorList>
            <person name="Klenk H.-P."/>
        </authorList>
    </citation>
    <scope>NUCLEOTIDE SEQUENCE [LARGE SCALE GENOMIC DNA]</scope>
    <source>
        <strain evidence="1 2">DSM 27960</strain>
    </source>
</reference>
<dbReference type="Proteomes" id="UP000541033">
    <property type="component" value="Unassembled WGS sequence"/>
</dbReference>
<evidence type="ECO:0000313" key="2">
    <source>
        <dbReference type="Proteomes" id="UP000541033"/>
    </source>
</evidence>
<gene>
    <name evidence="1" type="ORF">FHX76_000850</name>
</gene>
<sequence>MALAVAEKDQGNRLVNNRVVAKTLAGERDVG</sequence>
<accession>A0A7X5R043</accession>
<protein>
    <submittedName>
        <fullName evidence="1">Uncharacterized protein</fullName>
    </submittedName>
</protein>